<dbReference type="Proteomes" id="UP000017973">
    <property type="component" value="Unassembled WGS sequence"/>
</dbReference>
<evidence type="ECO:0000256" key="4">
    <source>
        <dbReference type="ARBA" id="ARBA00022692"/>
    </source>
</evidence>
<keyword evidence="4 7" id="KW-0812">Transmembrane</keyword>
<dbReference type="HOGENOM" id="CLU_033863_4_3_9"/>
<keyword evidence="6 7" id="KW-0472">Membrane</keyword>
<dbReference type="PANTHER" id="PTHR32322:SF18">
    <property type="entry name" value="S-ADENOSYLMETHIONINE_S-ADENOSYLHOMOCYSTEINE TRANSPORTER"/>
    <property type="match status" value="1"/>
</dbReference>
<feature type="domain" description="EamA" evidence="8">
    <location>
        <begin position="150"/>
        <end position="286"/>
    </location>
</feature>
<gene>
    <name evidence="9" type="ORF">T458_13020</name>
</gene>
<feature type="transmembrane region" description="Helical" evidence="7">
    <location>
        <begin position="93"/>
        <end position="114"/>
    </location>
</feature>
<dbReference type="EMBL" id="AYJU01000016">
    <property type="protein sequence ID" value="EST54267.1"/>
    <property type="molecule type" value="Genomic_DNA"/>
</dbReference>
<evidence type="ECO:0000256" key="5">
    <source>
        <dbReference type="ARBA" id="ARBA00022989"/>
    </source>
</evidence>
<feature type="transmembrane region" description="Helical" evidence="7">
    <location>
        <begin position="244"/>
        <end position="263"/>
    </location>
</feature>
<name>V6M7L8_9BACL</name>
<keyword evidence="10" id="KW-1185">Reference proteome</keyword>
<dbReference type="InterPro" id="IPR037185">
    <property type="entry name" value="EmrE-like"/>
</dbReference>
<feature type="transmembrane region" description="Helical" evidence="7">
    <location>
        <begin position="149"/>
        <end position="168"/>
    </location>
</feature>
<feature type="transmembrane region" description="Helical" evidence="7">
    <location>
        <begin position="269"/>
        <end position="287"/>
    </location>
</feature>
<feature type="domain" description="EamA" evidence="8">
    <location>
        <begin position="6"/>
        <end position="137"/>
    </location>
</feature>
<feature type="transmembrane region" description="Helical" evidence="7">
    <location>
        <begin position="175"/>
        <end position="199"/>
    </location>
</feature>
<evidence type="ECO:0000256" key="6">
    <source>
        <dbReference type="ARBA" id="ARBA00023136"/>
    </source>
</evidence>
<evidence type="ECO:0000259" key="8">
    <source>
        <dbReference type="Pfam" id="PF00892"/>
    </source>
</evidence>
<comment type="subcellular location">
    <subcellularLocation>
        <location evidence="1">Cell membrane</location>
        <topology evidence="1">Multi-pass membrane protein</topology>
    </subcellularLocation>
</comment>
<evidence type="ECO:0000256" key="1">
    <source>
        <dbReference type="ARBA" id="ARBA00004651"/>
    </source>
</evidence>
<feature type="transmembrane region" description="Helical" evidence="7">
    <location>
        <begin position="211"/>
        <end position="232"/>
    </location>
</feature>
<keyword evidence="5 7" id="KW-1133">Transmembrane helix</keyword>
<dbReference type="eggNOG" id="COG0697">
    <property type="taxonomic scope" value="Bacteria"/>
</dbReference>
<sequence length="302" mass="32647">MQFAHVKIMMAMAIVGSSVVFGKIIASRFPVFLASELRFIIASAILLALFYRREKTLPAPAPRHMLSLFLQALTGVFLFNICMLYGLRYTTAIEAGIITSTLPAVVGIIAFLFLKEHLTAKKGLGILLAVCGVLLINFVGEGAGSPSSIIGNLLIFAAVVGEALFITLGKKISTVVSPLMISTLMSLFGVLLFLPFAIYEALYFDFHSVGVLDWLNILYFGVVVTVIAFLLMYQGLSKVSASSAGVLTSVLPVSSLILSAVILQETITLYHLLGMGFVFGAIFILSLEPKEKLTQRKEADLQ</sequence>
<dbReference type="PATRIC" id="fig|1408254.3.peg.2573"/>
<evidence type="ECO:0000256" key="7">
    <source>
        <dbReference type="SAM" id="Phobius"/>
    </source>
</evidence>
<organism evidence="9 10">
    <name type="scientific">Brevibacillus panacihumi W25</name>
    <dbReference type="NCBI Taxonomy" id="1408254"/>
    <lineage>
        <taxon>Bacteria</taxon>
        <taxon>Bacillati</taxon>
        <taxon>Bacillota</taxon>
        <taxon>Bacilli</taxon>
        <taxon>Bacillales</taxon>
        <taxon>Paenibacillaceae</taxon>
        <taxon>Brevibacillus</taxon>
    </lineage>
</organism>
<reference evidence="9 10" key="1">
    <citation type="journal article" date="2014" name="Genome Announc.">
        <title>Draft Genome Sequence of Brevibacillus panacihumi Strain W25, a Halotolerant Hydrocarbon-Degrading Bacterium.</title>
        <authorList>
            <person name="Wang X."/>
            <person name="Jin D."/>
            <person name="Zhou L."/>
            <person name="Wu L."/>
            <person name="An W."/>
            <person name="Chen Y."/>
            <person name="Zhao L."/>
        </authorList>
    </citation>
    <scope>NUCLEOTIDE SEQUENCE [LARGE SCALE GENOMIC DNA]</scope>
    <source>
        <strain evidence="9 10">W25</strain>
    </source>
</reference>
<dbReference type="InterPro" id="IPR000620">
    <property type="entry name" value="EamA_dom"/>
</dbReference>
<protein>
    <submittedName>
        <fullName evidence="9">Membrane protein</fullName>
    </submittedName>
</protein>
<dbReference type="PANTHER" id="PTHR32322">
    <property type="entry name" value="INNER MEMBRANE TRANSPORTER"/>
    <property type="match status" value="1"/>
</dbReference>
<dbReference type="Pfam" id="PF00892">
    <property type="entry name" value="EamA"/>
    <property type="match status" value="2"/>
</dbReference>
<dbReference type="InterPro" id="IPR050638">
    <property type="entry name" value="AA-Vitamin_Transporters"/>
</dbReference>
<comment type="caution">
    <text evidence="9">The sequence shown here is derived from an EMBL/GenBank/DDBJ whole genome shotgun (WGS) entry which is preliminary data.</text>
</comment>
<comment type="similarity">
    <text evidence="2">Belongs to the EamA transporter family.</text>
</comment>
<dbReference type="AlphaFoldDB" id="V6M7L8"/>
<evidence type="ECO:0000256" key="3">
    <source>
        <dbReference type="ARBA" id="ARBA00022475"/>
    </source>
</evidence>
<feature type="transmembrane region" description="Helical" evidence="7">
    <location>
        <begin position="126"/>
        <end position="143"/>
    </location>
</feature>
<keyword evidence="3" id="KW-1003">Cell membrane</keyword>
<feature type="transmembrane region" description="Helical" evidence="7">
    <location>
        <begin position="7"/>
        <end position="26"/>
    </location>
</feature>
<dbReference type="RefSeq" id="WP_023556525.1">
    <property type="nucleotide sequence ID" value="NZ_KI629782.1"/>
</dbReference>
<dbReference type="GO" id="GO:0005886">
    <property type="term" value="C:plasma membrane"/>
    <property type="evidence" value="ECO:0007669"/>
    <property type="project" value="UniProtKB-SubCell"/>
</dbReference>
<feature type="transmembrane region" description="Helical" evidence="7">
    <location>
        <begin position="32"/>
        <end position="52"/>
    </location>
</feature>
<dbReference type="STRING" id="1408254.T458_13020"/>
<evidence type="ECO:0000313" key="10">
    <source>
        <dbReference type="Proteomes" id="UP000017973"/>
    </source>
</evidence>
<dbReference type="SUPFAM" id="SSF103481">
    <property type="entry name" value="Multidrug resistance efflux transporter EmrE"/>
    <property type="match status" value="2"/>
</dbReference>
<evidence type="ECO:0000313" key="9">
    <source>
        <dbReference type="EMBL" id="EST54267.1"/>
    </source>
</evidence>
<evidence type="ECO:0000256" key="2">
    <source>
        <dbReference type="ARBA" id="ARBA00007362"/>
    </source>
</evidence>
<accession>V6M7L8</accession>
<feature type="transmembrane region" description="Helical" evidence="7">
    <location>
        <begin position="64"/>
        <end position="87"/>
    </location>
</feature>
<proteinExistence type="inferred from homology"/>